<evidence type="ECO:0000256" key="4">
    <source>
        <dbReference type="ARBA" id="ARBA00022432"/>
    </source>
</evidence>
<dbReference type="SUPFAM" id="SSF51182">
    <property type="entry name" value="RmlC-like cupins"/>
    <property type="match status" value="1"/>
</dbReference>
<evidence type="ECO:0000313" key="11">
    <source>
        <dbReference type="Proteomes" id="UP000183039"/>
    </source>
</evidence>
<gene>
    <name evidence="8" type="ORF">ATZ33_03745</name>
    <name evidence="9" type="ORF">RV15_GL000877</name>
</gene>
<comment type="similarity">
    <text evidence="2">Belongs to the archaeal-type GPI family.</text>
</comment>
<dbReference type="Gene3D" id="2.60.120.10">
    <property type="entry name" value="Jelly Rolls"/>
    <property type="match status" value="1"/>
</dbReference>
<dbReference type="Proteomes" id="UP000183039">
    <property type="component" value="Unassembled WGS sequence"/>
</dbReference>
<evidence type="ECO:0000313" key="10">
    <source>
        <dbReference type="Proteomes" id="UP000065511"/>
    </source>
</evidence>
<comment type="catalytic activity">
    <reaction evidence="6">
        <text>alpha-D-glucose 6-phosphate = beta-D-fructose 6-phosphate</text>
        <dbReference type="Rhea" id="RHEA:11816"/>
        <dbReference type="ChEBI" id="CHEBI:57634"/>
        <dbReference type="ChEBI" id="CHEBI:58225"/>
        <dbReference type="EC" id="5.3.1.9"/>
    </reaction>
</comment>
<evidence type="ECO:0000259" key="7">
    <source>
        <dbReference type="Pfam" id="PF06560"/>
    </source>
</evidence>
<evidence type="ECO:0000313" key="8">
    <source>
        <dbReference type="EMBL" id="ALS00514.1"/>
    </source>
</evidence>
<dbReference type="InterPro" id="IPR014710">
    <property type="entry name" value="RmlC-like_jellyroll"/>
</dbReference>
<accession>A0A0S3K8D6</accession>
<protein>
    <recommendedName>
        <fullName evidence="3">glucose-6-phosphate isomerase</fullName>
        <ecNumber evidence="3">5.3.1.9</ecNumber>
    </recommendedName>
</protein>
<dbReference type="GO" id="GO:0006096">
    <property type="term" value="P:glycolytic process"/>
    <property type="evidence" value="ECO:0007669"/>
    <property type="project" value="UniProtKB-UniPathway"/>
</dbReference>
<dbReference type="GO" id="GO:0005737">
    <property type="term" value="C:cytoplasm"/>
    <property type="evidence" value="ECO:0007669"/>
    <property type="project" value="InterPro"/>
</dbReference>
<comment type="pathway">
    <text evidence="1">Carbohydrate degradation; glycolysis; D-glyceraldehyde 3-phosphate and glycerone phosphate from D-glucose: step 2/4.</text>
</comment>
<evidence type="ECO:0000256" key="6">
    <source>
        <dbReference type="ARBA" id="ARBA00029321"/>
    </source>
</evidence>
<dbReference type="EMBL" id="CP013614">
    <property type="protein sequence ID" value="ALS00514.1"/>
    <property type="molecule type" value="Genomic_DNA"/>
</dbReference>
<reference evidence="9 11" key="1">
    <citation type="submission" date="2014-12" db="EMBL/GenBank/DDBJ databases">
        <title>Draft genome sequences of 29 type strains of Enterococci.</title>
        <authorList>
            <person name="Zhong Z."/>
            <person name="Sun Z."/>
            <person name="Liu W."/>
            <person name="Zhang W."/>
            <person name="Zhang H."/>
        </authorList>
    </citation>
    <scope>NUCLEOTIDE SEQUENCE [LARGE SCALE GENOMIC DNA]</scope>
    <source>
        <strain evidence="9 11">DSM 22801</strain>
    </source>
</reference>
<reference evidence="8 10" key="2">
    <citation type="submission" date="2015-12" db="EMBL/GenBank/DDBJ databases">
        <authorList>
            <person name="Lauer A."/>
            <person name="Humrighouse B."/>
            <person name="Loparev V."/>
            <person name="Shewmaker P.L."/>
            <person name="Whitney A.M."/>
            <person name="McLaughlin R.W."/>
        </authorList>
    </citation>
    <scope>NUCLEOTIDE SEQUENCE [LARGE SCALE GENOMIC DNA]</scope>
    <source>
        <strain evidence="8 10">LMG 23085</strain>
    </source>
</reference>
<dbReference type="EC" id="5.3.1.9" evidence="3"/>
<dbReference type="InterPro" id="IPR010551">
    <property type="entry name" value="G6P_isomerase_prok"/>
</dbReference>
<evidence type="ECO:0000256" key="5">
    <source>
        <dbReference type="ARBA" id="ARBA00023152"/>
    </source>
</evidence>
<keyword evidence="4" id="KW-0312">Gluconeogenesis</keyword>
<keyword evidence="5" id="KW-0324">Glycolysis</keyword>
<dbReference type="OrthoDB" id="5592106at2"/>
<feature type="domain" description="Glucose-6-phosphate isomerase prokaryote" evidence="7">
    <location>
        <begin position="64"/>
        <end position="161"/>
    </location>
</feature>
<dbReference type="AlphaFoldDB" id="A0A0S3K8D6"/>
<dbReference type="GO" id="GO:0006094">
    <property type="term" value="P:gluconeogenesis"/>
    <property type="evidence" value="ECO:0007669"/>
    <property type="project" value="UniProtKB-KW"/>
</dbReference>
<evidence type="ECO:0000256" key="3">
    <source>
        <dbReference type="ARBA" id="ARBA00011952"/>
    </source>
</evidence>
<name>A0A0S3K8D6_9ENTE</name>
<dbReference type="CDD" id="cd02218">
    <property type="entry name" value="cupin_PGI"/>
    <property type="match status" value="1"/>
</dbReference>
<dbReference type="EMBL" id="JXLC01000016">
    <property type="protein sequence ID" value="OJG91247.1"/>
    <property type="molecule type" value="Genomic_DNA"/>
</dbReference>
<dbReference type="Pfam" id="PF06560">
    <property type="entry name" value="GPI"/>
    <property type="match status" value="1"/>
</dbReference>
<evidence type="ECO:0000313" key="9">
    <source>
        <dbReference type="EMBL" id="OJG91247.1"/>
    </source>
</evidence>
<keyword evidence="10" id="KW-1185">Reference proteome</keyword>
<evidence type="ECO:0000256" key="1">
    <source>
        <dbReference type="ARBA" id="ARBA00004926"/>
    </source>
</evidence>
<dbReference type="GO" id="GO:0004347">
    <property type="term" value="F:glucose-6-phosphate isomerase activity"/>
    <property type="evidence" value="ECO:0007669"/>
    <property type="project" value="UniProtKB-EC"/>
</dbReference>
<organism evidence="9 11">
    <name type="scientific">Enterococcus silesiacus</name>
    <dbReference type="NCBI Taxonomy" id="332949"/>
    <lineage>
        <taxon>Bacteria</taxon>
        <taxon>Bacillati</taxon>
        <taxon>Bacillota</taxon>
        <taxon>Bacilli</taxon>
        <taxon>Lactobacillales</taxon>
        <taxon>Enterococcaceae</taxon>
        <taxon>Enterococcus</taxon>
    </lineage>
</organism>
<evidence type="ECO:0000256" key="2">
    <source>
        <dbReference type="ARBA" id="ARBA00006542"/>
    </source>
</evidence>
<sequence length="184" mass="20858">MMREKIIHFNPIIPKLEGVAVKSSQTRLESYVDHYLHGNQEPDLTKIIYEVEYHDNGLVEGCKGGLFLGISHVMPGTVGNEFYMTKGHIHREKDTGEYYWGMKGKGLLLIVFKDNTYKLEDVTEGSIHYIPGNTSHRLINTGTEKLSVGACWLSESGHDYVNCHFPVRVFKKGEKTIEVSHCTT</sequence>
<dbReference type="KEGG" id="ess:ATZ33_03745"/>
<dbReference type="Proteomes" id="UP000065511">
    <property type="component" value="Chromosome"/>
</dbReference>
<proteinExistence type="inferred from homology"/>
<dbReference type="InterPro" id="IPR011051">
    <property type="entry name" value="RmlC_Cupin_sf"/>
</dbReference>